<protein>
    <recommendedName>
        <fullName evidence="4">Lipoprotein</fullName>
    </recommendedName>
</protein>
<accession>A0A1K1NW65</accession>
<organism evidence="2 3">
    <name type="scientific">Chitinophaga sancti</name>
    <dbReference type="NCBI Taxonomy" id="1004"/>
    <lineage>
        <taxon>Bacteria</taxon>
        <taxon>Pseudomonadati</taxon>
        <taxon>Bacteroidota</taxon>
        <taxon>Chitinophagia</taxon>
        <taxon>Chitinophagales</taxon>
        <taxon>Chitinophagaceae</taxon>
        <taxon>Chitinophaga</taxon>
    </lineage>
</organism>
<evidence type="ECO:0008006" key="4">
    <source>
        <dbReference type="Google" id="ProtNLM"/>
    </source>
</evidence>
<reference evidence="2 3" key="1">
    <citation type="submission" date="2016-11" db="EMBL/GenBank/DDBJ databases">
        <authorList>
            <person name="Jaros S."/>
            <person name="Januszkiewicz K."/>
            <person name="Wedrychowicz H."/>
        </authorList>
    </citation>
    <scope>NUCLEOTIDE SEQUENCE [LARGE SCALE GENOMIC DNA]</scope>
    <source>
        <strain evidence="2 3">DSM 784</strain>
    </source>
</reference>
<feature type="compositionally biased region" description="Polar residues" evidence="1">
    <location>
        <begin position="22"/>
        <end position="36"/>
    </location>
</feature>
<dbReference type="STRING" id="1004.SAMN05661012_01466"/>
<name>A0A1K1NW65_9BACT</name>
<evidence type="ECO:0000256" key="1">
    <source>
        <dbReference type="SAM" id="MobiDB-lite"/>
    </source>
</evidence>
<dbReference type="Proteomes" id="UP000183788">
    <property type="component" value="Unassembled WGS sequence"/>
</dbReference>
<feature type="region of interest" description="Disordered" evidence="1">
    <location>
        <begin position="22"/>
        <end position="51"/>
    </location>
</feature>
<gene>
    <name evidence="2" type="ORF">SAMN05661012_01466</name>
</gene>
<evidence type="ECO:0000313" key="2">
    <source>
        <dbReference type="EMBL" id="SFW38646.1"/>
    </source>
</evidence>
<dbReference type="EMBL" id="FPIZ01000004">
    <property type="protein sequence ID" value="SFW38646.1"/>
    <property type="molecule type" value="Genomic_DNA"/>
</dbReference>
<proteinExistence type="predicted"/>
<dbReference type="PROSITE" id="PS51257">
    <property type="entry name" value="PROKAR_LIPOPROTEIN"/>
    <property type="match status" value="1"/>
</dbReference>
<evidence type="ECO:0000313" key="3">
    <source>
        <dbReference type="Proteomes" id="UP000183788"/>
    </source>
</evidence>
<dbReference type="AlphaFoldDB" id="A0A1K1NW65"/>
<sequence length="51" mass="5787">MQKLILLLVLGSILAISCQSEQKGCPSSNYYSNRNIKQNKHSSKQMSNRVF</sequence>